<dbReference type="Proteomes" id="UP000590749">
    <property type="component" value="Unassembled WGS sequence"/>
</dbReference>
<keyword evidence="2" id="KW-1185">Reference proteome</keyword>
<protein>
    <submittedName>
        <fullName evidence="1">Uncharacterized protein</fullName>
    </submittedName>
</protein>
<dbReference type="EMBL" id="JACHXF010000004">
    <property type="protein sequence ID" value="MBB3094806.1"/>
    <property type="molecule type" value="Genomic_DNA"/>
</dbReference>
<reference evidence="1 2" key="1">
    <citation type="submission" date="2020-08" db="EMBL/GenBank/DDBJ databases">
        <title>Genomic Encyclopedia of Type Strains, Phase III (KMG-III): the genomes of soil and plant-associated and newly described type strains.</title>
        <authorList>
            <person name="Whitman W."/>
        </authorList>
    </citation>
    <scope>NUCLEOTIDE SEQUENCE [LARGE SCALE GENOMIC DNA]</scope>
    <source>
        <strain evidence="1 2">CECT 3287</strain>
    </source>
</reference>
<dbReference type="RefSeq" id="WP_221245329.1">
    <property type="nucleotide sequence ID" value="NZ_BMPW01000003.1"/>
</dbReference>
<name>A0A7W5AEY5_9ACTN</name>
<gene>
    <name evidence="1" type="ORF">FHR83_002469</name>
</gene>
<evidence type="ECO:0000313" key="2">
    <source>
        <dbReference type="Proteomes" id="UP000590749"/>
    </source>
</evidence>
<evidence type="ECO:0000313" key="1">
    <source>
        <dbReference type="EMBL" id="MBB3094806.1"/>
    </source>
</evidence>
<dbReference type="AlphaFoldDB" id="A0A7W5AEY5"/>
<organism evidence="1 2">
    <name type="scientific">Actinoplanes campanulatus</name>
    <dbReference type="NCBI Taxonomy" id="113559"/>
    <lineage>
        <taxon>Bacteria</taxon>
        <taxon>Bacillati</taxon>
        <taxon>Actinomycetota</taxon>
        <taxon>Actinomycetes</taxon>
        <taxon>Micromonosporales</taxon>
        <taxon>Micromonosporaceae</taxon>
        <taxon>Actinoplanes</taxon>
    </lineage>
</organism>
<comment type="caution">
    <text evidence="1">The sequence shown here is derived from an EMBL/GenBank/DDBJ whole genome shotgun (WGS) entry which is preliminary data.</text>
</comment>
<sequence>MTLVDASRIILILAAPAVVVAAVRHVPRGCAVLADRWRQRRPAEPAPYGPPIERLAADLRRLLRLHGELAASAHAAMSAHRVWAVEAAIGARAIEAATALGVPHPHPSRAAALTRTELSSILTLLAEAGLVLPARVGGFTTDGRF</sequence>
<accession>A0A7W5AEY5</accession>
<proteinExistence type="predicted"/>